<gene>
    <name evidence="1" type="ORF">MSL71_7550</name>
</gene>
<dbReference type="Proteomes" id="UP000507962">
    <property type="component" value="Unassembled WGS sequence"/>
</dbReference>
<evidence type="ECO:0000313" key="2">
    <source>
        <dbReference type="Proteomes" id="UP000507962"/>
    </source>
</evidence>
<evidence type="ECO:0000313" key="1">
    <source>
        <dbReference type="EMBL" id="VFQ43128.1"/>
    </source>
</evidence>
<proteinExistence type="predicted"/>
<dbReference type="AlphaFoldDB" id="A0A4V6YUC0"/>
<dbReference type="RefSeq" id="WP_180137313.1">
    <property type="nucleotide sequence ID" value="NZ_CAADHO010000001.1"/>
</dbReference>
<protein>
    <submittedName>
        <fullName evidence="1">Uncharacterized protein</fullName>
    </submittedName>
</protein>
<dbReference type="EMBL" id="CAADHO010000001">
    <property type="protein sequence ID" value="VFQ43128.1"/>
    <property type="molecule type" value="Genomic_DNA"/>
</dbReference>
<organism evidence="1 2">
    <name type="scientific">Desulfoluna butyratoxydans</name>
    <dbReference type="NCBI Taxonomy" id="231438"/>
    <lineage>
        <taxon>Bacteria</taxon>
        <taxon>Pseudomonadati</taxon>
        <taxon>Thermodesulfobacteriota</taxon>
        <taxon>Desulfobacteria</taxon>
        <taxon>Desulfobacterales</taxon>
        <taxon>Desulfolunaceae</taxon>
        <taxon>Desulfoluna</taxon>
    </lineage>
</organism>
<accession>A0A4V6YUC0</accession>
<reference evidence="1 2" key="1">
    <citation type="submission" date="2019-03" db="EMBL/GenBank/DDBJ databases">
        <authorList>
            <person name="Nijsse B."/>
        </authorList>
    </citation>
    <scope>NUCLEOTIDE SEQUENCE [LARGE SCALE GENOMIC DNA]</scope>
    <source>
        <strain evidence="1">Desulfoluna butyratoxydans MSL71</strain>
    </source>
</reference>
<name>A0A4V6YUC0_9BACT</name>
<sequence length="61" mass="7266">MEKNVSKEQWVAMFQEIGLSEEQMMAWHKVFETRHPEVHDQFLAWLGMSEAEIADVRKRCS</sequence>
<keyword evidence="2" id="KW-1185">Reference proteome</keyword>